<gene>
    <name evidence="1" type="ORF">P691DRAFT_616601</name>
</gene>
<protein>
    <submittedName>
        <fullName evidence="1">Uncharacterized protein</fullName>
    </submittedName>
</protein>
<sequence>PDTSQESITSHEKKRHYLECLEHYVKFLHEHFRLIGLEPAPLERISNSRGLSSRSIRV</sequence>
<feature type="non-terminal residue" evidence="1">
    <location>
        <position position="1"/>
    </location>
</feature>
<accession>A0A9P5XQ33</accession>
<evidence type="ECO:0000313" key="2">
    <source>
        <dbReference type="Proteomes" id="UP000807342"/>
    </source>
</evidence>
<organism evidence="1 2">
    <name type="scientific">Macrolepiota fuliginosa MF-IS2</name>
    <dbReference type="NCBI Taxonomy" id="1400762"/>
    <lineage>
        <taxon>Eukaryota</taxon>
        <taxon>Fungi</taxon>
        <taxon>Dikarya</taxon>
        <taxon>Basidiomycota</taxon>
        <taxon>Agaricomycotina</taxon>
        <taxon>Agaricomycetes</taxon>
        <taxon>Agaricomycetidae</taxon>
        <taxon>Agaricales</taxon>
        <taxon>Agaricineae</taxon>
        <taxon>Agaricaceae</taxon>
        <taxon>Macrolepiota</taxon>
    </lineage>
</organism>
<dbReference type="Proteomes" id="UP000807342">
    <property type="component" value="Unassembled WGS sequence"/>
</dbReference>
<keyword evidence="2" id="KW-1185">Reference proteome</keyword>
<reference evidence="1" key="1">
    <citation type="submission" date="2020-11" db="EMBL/GenBank/DDBJ databases">
        <authorList>
            <consortium name="DOE Joint Genome Institute"/>
            <person name="Ahrendt S."/>
            <person name="Riley R."/>
            <person name="Andreopoulos W."/>
            <person name="Labutti K."/>
            <person name="Pangilinan J."/>
            <person name="Ruiz-Duenas F.J."/>
            <person name="Barrasa J.M."/>
            <person name="Sanchez-Garcia M."/>
            <person name="Camarero S."/>
            <person name="Miyauchi S."/>
            <person name="Serrano A."/>
            <person name="Linde D."/>
            <person name="Babiker R."/>
            <person name="Drula E."/>
            <person name="Ayuso-Fernandez I."/>
            <person name="Pacheco R."/>
            <person name="Padilla G."/>
            <person name="Ferreira P."/>
            <person name="Barriuso J."/>
            <person name="Kellner H."/>
            <person name="Castanera R."/>
            <person name="Alfaro M."/>
            <person name="Ramirez L."/>
            <person name="Pisabarro A.G."/>
            <person name="Kuo A."/>
            <person name="Tritt A."/>
            <person name="Lipzen A."/>
            <person name="He G."/>
            <person name="Yan M."/>
            <person name="Ng V."/>
            <person name="Cullen D."/>
            <person name="Martin F."/>
            <person name="Rosso M.-N."/>
            <person name="Henrissat B."/>
            <person name="Hibbett D."/>
            <person name="Martinez A.T."/>
            <person name="Grigoriev I.V."/>
        </authorList>
    </citation>
    <scope>NUCLEOTIDE SEQUENCE</scope>
    <source>
        <strain evidence="1">MF-IS2</strain>
    </source>
</reference>
<comment type="caution">
    <text evidence="1">The sequence shown here is derived from an EMBL/GenBank/DDBJ whole genome shotgun (WGS) entry which is preliminary data.</text>
</comment>
<dbReference type="OrthoDB" id="3258400at2759"/>
<feature type="non-terminal residue" evidence="1">
    <location>
        <position position="58"/>
    </location>
</feature>
<name>A0A9P5XQ33_9AGAR</name>
<proteinExistence type="predicted"/>
<evidence type="ECO:0000313" key="1">
    <source>
        <dbReference type="EMBL" id="KAF9453746.1"/>
    </source>
</evidence>
<dbReference type="AlphaFoldDB" id="A0A9P5XQ33"/>
<dbReference type="EMBL" id="MU151058">
    <property type="protein sequence ID" value="KAF9453746.1"/>
    <property type="molecule type" value="Genomic_DNA"/>
</dbReference>